<keyword evidence="2" id="KW-1185">Reference proteome</keyword>
<reference evidence="1" key="1">
    <citation type="submission" date="2022-06" db="EMBL/GenBank/DDBJ databases">
        <title>Fusarium solani species complex genomes reveal bases of compartmentalisation and animal pathogenesis.</title>
        <authorList>
            <person name="Tsai I.J."/>
        </authorList>
    </citation>
    <scope>NUCLEOTIDE SEQUENCE</scope>
    <source>
        <strain evidence="1">Fu6.1</strain>
    </source>
</reference>
<protein>
    <submittedName>
        <fullName evidence="1">Epimerase domain-containing protein</fullName>
    </submittedName>
</protein>
<proteinExistence type="predicted"/>
<dbReference type="EMBL" id="CM046515">
    <property type="protein sequence ID" value="KAI8649254.1"/>
    <property type="molecule type" value="Genomic_DNA"/>
</dbReference>
<dbReference type="Proteomes" id="UP001065298">
    <property type="component" value="Chromosome 13"/>
</dbReference>
<organism evidence="1 2">
    <name type="scientific">Fusarium keratoplasticum</name>
    <dbReference type="NCBI Taxonomy" id="1328300"/>
    <lineage>
        <taxon>Eukaryota</taxon>
        <taxon>Fungi</taxon>
        <taxon>Dikarya</taxon>
        <taxon>Ascomycota</taxon>
        <taxon>Pezizomycotina</taxon>
        <taxon>Sordariomycetes</taxon>
        <taxon>Hypocreomycetidae</taxon>
        <taxon>Hypocreales</taxon>
        <taxon>Nectriaceae</taxon>
        <taxon>Fusarium</taxon>
        <taxon>Fusarium solani species complex</taxon>
    </lineage>
</organism>
<evidence type="ECO:0000313" key="2">
    <source>
        <dbReference type="Proteomes" id="UP001065298"/>
    </source>
</evidence>
<comment type="caution">
    <text evidence="1">The sequence shown here is derived from an EMBL/GenBank/DDBJ whole genome shotgun (WGS) entry which is preliminary data.</text>
</comment>
<evidence type="ECO:0000313" key="1">
    <source>
        <dbReference type="EMBL" id="KAI8649254.1"/>
    </source>
</evidence>
<sequence length="358" mass="38906">MNFAPMTGTTVLVTGGSGFVGAHIIVQALAKGYAVRTTVRSLSRSNFVRDKVRSGGISEKQANSVEFFEVDLLSDKGWDEACRGCDFVIHVASPYPSSIPKNEDDIIKPAREGTLRALKAAKKSGTVKRVVITSSFAAIGYGHGKRTNNDPFTETDWTVLKDPKSPVGAYEKSKTLAEQDAWQWLRNEGEGLELVTVNPVSVWGPSLGNEINTSLELPTRMLNGDLPGLPNLSFGIVDVRDVADLHIKAMEAPEAAGQRYLAISDELSVSTKDISTYLKEGLPARETKKVPTHMLPDFLLRIVAAFDKSVALIVPELGIVRPTSNGKAKRELNWAPRSARDAVVASAESMKRTGRVKF</sequence>
<name>A0ACC0QC36_9HYPO</name>
<gene>
    <name evidence="1" type="ORF">NCS57_01462000</name>
</gene>
<accession>A0ACC0QC36</accession>